<evidence type="ECO:0000313" key="8">
    <source>
        <dbReference type="EMBL" id="MBY0755988.1"/>
    </source>
</evidence>
<keyword evidence="2" id="KW-0479">Metal-binding</keyword>
<dbReference type="InterPro" id="IPR005117">
    <property type="entry name" value="NiRdtase/SiRdtase_haem-b_fer"/>
</dbReference>
<evidence type="ECO:0000256" key="3">
    <source>
        <dbReference type="ARBA" id="ARBA00023002"/>
    </source>
</evidence>
<keyword evidence="9" id="KW-1185">Reference proteome</keyword>
<dbReference type="PANTHER" id="PTHR43809:SF1">
    <property type="entry name" value="NITRITE REDUCTASE (NADH) LARGE SUBUNIT"/>
    <property type="match status" value="1"/>
</dbReference>
<protein>
    <submittedName>
        <fullName evidence="8">NAD(P)/FAD-dependent oxidoreductase</fullName>
    </submittedName>
</protein>
<evidence type="ECO:0000256" key="2">
    <source>
        <dbReference type="ARBA" id="ARBA00022723"/>
    </source>
</evidence>
<dbReference type="Pfam" id="PF01077">
    <property type="entry name" value="NIR_SIR"/>
    <property type="match status" value="1"/>
</dbReference>
<proteinExistence type="predicted"/>
<evidence type="ECO:0000256" key="1">
    <source>
        <dbReference type="ARBA" id="ARBA00022617"/>
    </source>
</evidence>
<dbReference type="SUPFAM" id="SSF55124">
    <property type="entry name" value="Nitrite/Sulfite reductase N-terminal domain-like"/>
    <property type="match status" value="1"/>
</dbReference>
<dbReference type="Proteomes" id="UP001299068">
    <property type="component" value="Unassembled WGS sequence"/>
</dbReference>
<evidence type="ECO:0000256" key="4">
    <source>
        <dbReference type="ARBA" id="ARBA00023004"/>
    </source>
</evidence>
<gene>
    <name evidence="8" type="ORF">K5V21_11070</name>
</gene>
<dbReference type="InterPro" id="IPR045854">
    <property type="entry name" value="NO2/SO3_Rdtase_4Fe4S_sf"/>
</dbReference>
<dbReference type="SUPFAM" id="SSF56014">
    <property type="entry name" value="Nitrite and sulphite reductase 4Fe-4S domain-like"/>
    <property type="match status" value="1"/>
</dbReference>
<dbReference type="EMBL" id="JAIKTU010000008">
    <property type="protein sequence ID" value="MBY0755988.1"/>
    <property type="molecule type" value="Genomic_DNA"/>
</dbReference>
<evidence type="ECO:0000259" key="6">
    <source>
        <dbReference type="Pfam" id="PF01077"/>
    </source>
</evidence>
<keyword evidence="1" id="KW-0349">Heme</keyword>
<reference evidence="8 9" key="1">
    <citation type="journal article" date="2021" name="Cell Host Microbe">
        <title>in vivo commensal control of Clostridioides difficile virulence.</title>
        <authorList>
            <person name="Girinathan B.P."/>
            <person name="Dibenedetto N."/>
            <person name="Worley J.N."/>
            <person name="Peltier J."/>
            <person name="Arrieta-Ortiz M.L."/>
            <person name="Rupa Christinal Immanuel S."/>
            <person name="Lavin R."/>
            <person name="Delaney M.L."/>
            <person name="Cummins C."/>
            <person name="Hoffmann M."/>
            <person name="Luo Y."/>
            <person name="Gonzalez-Escalona N."/>
            <person name="Allard M."/>
            <person name="Onderdonk A.B."/>
            <person name="Gerber G.K."/>
            <person name="Sonenshein A.L."/>
            <person name="Baliga N."/>
            <person name="Dupuy B."/>
            <person name="Bry L."/>
        </authorList>
    </citation>
    <scope>NUCLEOTIDE SEQUENCE [LARGE SCALE GENOMIC DNA]</scope>
    <source>
        <strain evidence="8 9">DSM 599</strain>
    </source>
</reference>
<organism evidence="8 9">
    <name type="scientific">Clostridium sardiniense</name>
    <name type="common">Clostridium absonum</name>
    <dbReference type="NCBI Taxonomy" id="29369"/>
    <lineage>
        <taxon>Bacteria</taxon>
        <taxon>Bacillati</taxon>
        <taxon>Bacillota</taxon>
        <taxon>Clostridia</taxon>
        <taxon>Eubacteriales</taxon>
        <taxon>Clostridiaceae</taxon>
        <taxon>Clostridium</taxon>
    </lineage>
</organism>
<keyword evidence="4" id="KW-0408">Iron</keyword>
<dbReference type="InterPro" id="IPR052034">
    <property type="entry name" value="NasD-like"/>
</dbReference>
<feature type="domain" description="Nitrite/sulphite reductase 4Fe-4S" evidence="6">
    <location>
        <begin position="87"/>
        <end position="217"/>
    </location>
</feature>
<dbReference type="PANTHER" id="PTHR43809">
    <property type="entry name" value="NITRITE REDUCTASE (NADH) LARGE SUBUNIT"/>
    <property type="match status" value="1"/>
</dbReference>
<dbReference type="InterPro" id="IPR036136">
    <property type="entry name" value="Nit/Sulf_reduc_fer-like_dom_sf"/>
</dbReference>
<dbReference type="Gene3D" id="3.30.413.10">
    <property type="entry name" value="Sulfite Reductase Hemoprotein, domain 1"/>
    <property type="match status" value="1"/>
</dbReference>
<keyword evidence="3" id="KW-0560">Oxidoreductase</keyword>
<keyword evidence="5" id="KW-0411">Iron-sulfur</keyword>
<evidence type="ECO:0000259" key="7">
    <source>
        <dbReference type="Pfam" id="PF03460"/>
    </source>
</evidence>
<name>A0ABS7KZF2_CLOSR</name>
<dbReference type="InterPro" id="IPR006067">
    <property type="entry name" value="NO2/SO3_Rdtase_4Fe4S_dom"/>
</dbReference>
<evidence type="ECO:0000313" key="9">
    <source>
        <dbReference type="Proteomes" id="UP001299068"/>
    </source>
</evidence>
<feature type="domain" description="Nitrite/Sulfite reductase ferredoxin-like" evidence="7">
    <location>
        <begin position="14"/>
        <end position="76"/>
    </location>
</feature>
<comment type="caution">
    <text evidence="8">The sequence shown here is derived from an EMBL/GenBank/DDBJ whole genome shotgun (WGS) entry which is preliminary data.</text>
</comment>
<dbReference type="Pfam" id="PF03460">
    <property type="entry name" value="NIR_SIR_ferr"/>
    <property type="match status" value="1"/>
</dbReference>
<accession>A0ABS7KZF2</accession>
<sequence>MVSGAHHGNLQKIRNGRRTFGITPHIPGGFITIETLEKITKVAKKYNGVIKITSGQRLLITNLEGDDLPKIWEELGMEPAVKKQNTVKNVEMCPAGYCKRSKFNTIGTGMKLSKKYQYMEVPCRTKIGVAGCRNACGGVYSKDVGVIADKTGFLVTAGGSAGHNPRMADIIIQDVDEKEAMKIVDKIFGIYKEEGMPGEKLGDYIDRIGLKEFKDKVL</sequence>
<evidence type="ECO:0000256" key="5">
    <source>
        <dbReference type="ARBA" id="ARBA00023014"/>
    </source>
</evidence>